<feature type="region of interest" description="Disordered" evidence="1">
    <location>
        <begin position="1"/>
        <end position="37"/>
    </location>
</feature>
<gene>
    <name evidence="3" type="primary">WBGene00113966</name>
</gene>
<dbReference type="AlphaFoldDB" id="A0A2A6BMF2"/>
<accession>A0A8R1YPB9</accession>
<organism evidence="3 4">
    <name type="scientific">Pristionchus pacificus</name>
    <name type="common">Parasitic nematode worm</name>
    <dbReference type="NCBI Taxonomy" id="54126"/>
    <lineage>
        <taxon>Eukaryota</taxon>
        <taxon>Metazoa</taxon>
        <taxon>Ecdysozoa</taxon>
        <taxon>Nematoda</taxon>
        <taxon>Chromadorea</taxon>
        <taxon>Rhabditida</taxon>
        <taxon>Rhabditina</taxon>
        <taxon>Diplogasteromorpha</taxon>
        <taxon>Diplogasteroidea</taxon>
        <taxon>Neodiplogasteridae</taxon>
        <taxon>Pristionchus</taxon>
    </lineage>
</organism>
<keyword evidence="4" id="KW-1185">Reference proteome</keyword>
<feature type="transmembrane region" description="Helical" evidence="2">
    <location>
        <begin position="44"/>
        <end position="68"/>
    </location>
</feature>
<keyword evidence="2" id="KW-0812">Transmembrane</keyword>
<evidence type="ECO:0000256" key="2">
    <source>
        <dbReference type="SAM" id="Phobius"/>
    </source>
</evidence>
<evidence type="ECO:0000256" key="1">
    <source>
        <dbReference type="SAM" id="MobiDB-lite"/>
    </source>
</evidence>
<sequence length="255" mass="28227">MERVDTEDSSWSGADSFIASKDDSQVQGITRPKDSPKRKMNEPAMFYACMAILVLFSIMCLCVTLAAIDLELYNFGLYIVLLCIVGTMLACALCIANPNACPNPLWYTRFCLLMHEMYPVPEPGSASPKMNGLRSRMIAMQQQQAQSMASSTHGDETRQESRATVAMLAPAVHIMHQVWKGMAWVTDGIEDEEEVTRSGFDPENQCHSSELSDPAANKRLSTIAESSCSIVRELSQQELEQLSRASSNSMNDIIV</sequence>
<reference evidence="4" key="1">
    <citation type="journal article" date="2008" name="Nat. Genet.">
        <title>The Pristionchus pacificus genome provides a unique perspective on nematode lifestyle and parasitism.</title>
        <authorList>
            <person name="Dieterich C."/>
            <person name="Clifton S.W."/>
            <person name="Schuster L.N."/>
            <person name="Chinwalla A."/>
            <person name="Delehaunty K."/>
            <person name="Dinkelacker I."/>
            <person name="Fulton L."/>
            <person name="Fulton R."/>
            <person name="Godfrey J."/>
            <person name="Minx P."/>
            <person name="Mitreva M."/>
            <person name="Roeseler W."/>
            <person name="Tian H."/>
            <person name="Witte H."/>
            <person name="Yang S.P."/>
            <person name="Wilson R.K."/>
            <person name="Sommer R.J."/>
        </authorList>
    </citation>
    <scope>NUCLEOTIDE SEQUENCE [LARGE SCALE GENOMIC DNA]</scope>
    <source>
        <strain evidence="4">PS312</strain>
    </source>
</reference>
<evidence type="ECO:0000313" key="4">
    <source>
        <dbReference type="Proteomes" id="UP000005239"/>
    </source>
</evidence>
<feature type="transmembrane region" description="Helical" evidence="2">
    <location>
        <begin position="74"/>
        <end position="96"/>
    </location>
</feature>
<name>A0A2A6BMF2_PRIPA</name>
<proteinExistence type="predicted"/>
<accession>A0A2A6BMF2</accession>
<keyword evidence="2" id="KW-1133">Transmembrane helix</keyword>
<dbReference type="Proteomes" id="UP000005239">
    <property type="component" value="Unassembled WGS sequence"/>
</dbReference>
<dbReference type="OrthoDB" id="5849338at2759"/>
<protein>
    <submittedName>
        <fullName evidence="3">Uncharacterized protein</fullName>
    </submittedName>
</protein>
<dbReference type="EnsemblMetazoa" id="PPA24412.1">
    <property type="protein sequence ID" value="PPA24412.1"/>
    <property type="gene ID" value="WBGene00113966"/>
</dbReference>
<reference evidence="3" key="2">
    <citation type="submission" date="2022-06" db="UniProtKB">
        <authorList>
            <consortium name="EnsemblMetazoa"/>
        </authorList>
    </citation>
    <scope>IDENTIFICATION</scope>
    <source>
        <strain evidence="3">PS312</strain>
    </source>
</reference>
<keyword evidence="2" id="KW-0472">Membrane</keyword>
<evidence type="ECO:0000313" key="3">
    <source>
        <dbReference type="EnsemblMetazoa" id="PPA24412.1"/>
    </source>
</evidence>